<dbReference type="GO" id="GO:0016020">
    <property type="term" value="C:membrane"/>
    <property type="evidence" value="ECO:0007669"/>
    <property type="project" value="UniProtKB-SubCell"/>
</dbReference>
<comment type="caution">
    <text evidence="12">The sequence shown here is derived from an EMBL/GenBank/DDBJ whole genome shotgun (WGS) entry which is preliminary data.</text>
</comment>
<reference evidence="12" key="1">
    <citation type="submission" date="2023-03" db="EMBL/GenBank/DDBJ databases">
        <title>Chromosome-scale reference genome and RAD-based genetic map of yellow starthistle (Centaurea solstitialis) reveal putative structural variation and QTLs associated with invader traits.</title>
        <authorList>
            <person name="Reatini B."/>
            <person name="Cang F.A."/>
            <person name="Jiang Q."/>
            <person name="Mckibben M.T.W."/>
            <person name="Barker M.S."/>
            <person name="Rieseberg L.H."/>
            <person name="Dlugosch K.M."/>
        </authorList>
    </citation>
    <scope>NUCLEOTIDE SEQUENCE</scope>
    <source>
        <strain evidence="12">CAN-66</strain>
        <tissue evidence="12">Leaf</tissue>
    </source>
</reference>
<gene>
    <name evidence="12" type="ORF">OSB04_010055</name>
</gene>
<dbReference type="GO" id="GO:0005768">
    <property type="term" value="C:endosome"/>
    <property type="evidence" value="ECO:0007669"/>
    <property type="project" value="TreeGrafter"/>
</dbReference>
<evidence type="ECO:0000256" key="7">
    <source>
        <dbReference type="ARBA" id="ARBA00023136"/>
    </source>
</evidence>
<keyword evidence="3 10" id="KW-0808">Transferase</keyword>
<sequence length="613" mass="69351">MTKPSPASPPPPPPPPSSPPQNPLRNPLIRLLSISILCSISYTIGSYTSAINTYTTTNHLHQPPPCPDPTPISTTSHRQNPPPKTLDFEPHNTLPLPPSNPPKKFKTCPANFTHYCPCQDPLREVRFRVEKMLHRERHCPVAGEILRCLVPKPAGYKWPFPWPKSRGEAWFSNVPFKRLTESKKQQNWVRLKGVKGYVGLLKKLVPLQTGAIRTALDTGCGVASFGDSLMDYNILTMSIAPRDIHEAQVQFALERGLPAMLGVLGTYRLPYPSRSFDMAHCSRCLVPWTEFDGLYLMEIDRLLRPGGYWVLSGPPINWKVNYVVSNGTTKDPKKELRRLEDLARRLCWKKISGKGPIAVWQKPNDHLHCDQTRKDSKSPKFCGVDDDPDDGWYRKMDSCITPLPKEGGILDNWPKRLNSIPPRMGKPNELSISHSKAGSGLGEKDFLDDTLLWKRRVSGYIRVIKSPATGGYRNIMDMNAGLGGFAASLSEYPVWVMNVVPHDADHRTLGIIYERGLIGTYMNWCEPFSTYPRSYDLIHADNVFSLYKNKCDIMDIFIEMYRILRPKGTIIIADHVDIIVKMKRHIDQMGWHSKLSDTEAGPFGPRKLLFVDI</sequence>
<evidence type="ECO:0000256" key="5">
    <source>
        <dbReference type="ARBA" id="ARBA00022968"/>
    </source>
</evidence>
<dbReference type="EC" id="2.1.1.-" evidence="10"/>
<evidence type="ECO:0000256" key="1">
    <source>
        <dbReference type="ARBA" id="ARBA00008361"/>
    </source>
</evidence>
<protein>
    <recommendedName>
        <fullName evidence="10">Methyltransferase</fullName>
        <ecNumber evidence="10">2.1.1.-</ecNumber>
    </recommendedName>
</protein>
<dbReference type="SUPFAM" id="SSF53335">
    <property type="entry name" value="S-adenosyl-L-methionine-dependent methyltransferases"/>
    <property type="match status" value="2"/>
</dbReference>
<feature type="region of interest" description="Disordered" evidence="11">
    <location>
        <begin position="60"/>
        <end position="102"/>
    </location>
</feature>
<keyword evidence="6" id="KW-1133">Transmembrane helix</keyword>
<accession>A0AA38WNY7</accession>
<dbReference type="CDD" id="cd02440">
    <property type="entry name" value="AdoMet_MTases"/>
    <property type="match status" value="1"/>
</dbReference>
<evidence type="ECO:0000256" key="9">
    <source>
        <dbReference type="ARBA" id="ARBA00060399"/>
    </source>
</evidence>
<name>A0AA38WNY7_9ASTR</name>
<comment type="similarity">
    <text evidence="1 10">Belongs to the methyltransferase superfamily.</text>
</comment>
<evidence type="ECO:0000256" key="2">
    <source>
        <dbReference type="ARBA" id="ARBA00022603"/>
    </source>
</evidence>
<keyword evidence="8 10" id="KW-0325">Glycoprotein</keyword>
<dbReference type="InterPro" id="IPR004159">
    <property type="entry name" value="Put_SAM_MeTrfase"/>
</dbReference>
<dbReference type="PANTHER" id="PTHR10108:SF968">
    <property type="entry name" value="METHYLTRANSFERASE PMT19-RELATED"/>
    <property type="match status" value="1"/>
</dbReference>
<keyword evidence="7" id="KW-0472">Membrane</keyword>
<dbReference type="EMBL" id="JARYMX010000003">
    <property type="protein sequence ID" value="KAJ9555441.1"/>
    <property type="molecule type" value="Genomic_DNA"/>
</dbReference>
<evidence type="ECO:0000256" key="6">
    <source>
        <dbReference type="ARBA" id="ARBA00022989"/>
    </source>
</evidence>
<feature type="compositionally biased region" description="Pro residues" evidence="11">
    <location>
        <begin position="1"/>
        <end position="22"/>
    </location>
</feature>
<dbReference type="GO" id="GO:0005802">
    <property type="term" value="C:trans-Golgi network"/>
    <property type="evidence" value="ECO:0007669"/>
    <property type="project" value="TreeGrafter"/>
</dbReference>
<feature type="region of interest" description="Disordered" evidence="11">
    <location>
        <begin position="1"/>
        <end position="25"/>
    </location>
</feature>
<organism evidence="12 13">
    <name type="scientific">Centaurea solstitialis</name>
    <name type="common">yellow star-thistle</name>
    <dbReference type="NCBI Taxonomy" id="347529"/>
    <lineage>
        <taxon>Eukaryota</taxon>
        <taxon>Viridiplantae</taxon>
        <taxon>Streptophyta</taxon>
        <taxon>Embryophyta</taxon>
        <taxon>Tracheophyta</taxon>
        <taxon>Spermatophyta</taxon>
        <taxon>Magnoliopsida</taxon>
        <taxon>eudicotyledons</taxon>
        <taxon>Gunneridae</taxon>
        <taxon>Pentapetalae</taxon>
        <taxon>asterids</taxon>
        <taxon>campanulids</taxon>
        <taxon>Asterales</taxon>
        <taxon>Asteraceae</taxon>
        <taxon>Carduoideae</taxon>
        <taxon>Cardueae</taxon>
        <taxon>Centaureinae</taxon>
        <taxon>Centaurea</taxon>
    </lineage>
</organism>
<proteinExistence type="inferred from homology"/>
<keyword evidence="5 10" id="KW-0735">Signal-anchor</keyword>
<comment type="subcellular location">
    <subcellularLocation>
        <location evidence="9">Endomembrane system</location>
        <topology evidence="9">Single-pass type II membrane protein</topology>
    </subcellularLocation>
    <subcellularLocation>
        <location evidence="10">Membrane</location>
        <topology evidence="10">Single-pass type II membrane protein</topology>
    </subcellularLocation>
</comment>
<dbReference type="GO" id="GO:0032259">
    <property type="term" value="P:methylation"/>
    <property type="evidence" value="ECO:0007669"/>
    <property type="project" value="UniProtKB-KW"/>
</dbReference>
<evidence type="ECO:0000256" key="8">
    <source>
        <dbReference type="ARBA" id="ARBA00023180"/>
    </source>
</evidence>
<dbReference type="InterPro" id="IPR029063">
    <property type="entry name" value="SAM-dependent_MTases_sf"/>
</dbReference>
<dbReference type="AlphaFoldDB" id="A0AA38WNY7"/>
<dbReference type="Gene3D" id="3.40.50.150">
    <property type="entry name" value="Vaccinia Virus protein VP39"/>
    <property type="match status" value="2"/>
</dbReference>
<dbReference type="FunFam" id="3.40.50.150:FF:000076">
    <property type="entry name" value="probable methyltransferase PMT21"/>
    <property type="match status" value="1"/>
</dbReference>
<dbReference type="Pfam" id="PF03141">
    <property type="entry name" value="Methyltransf_29"/>
    <property type="match status" value="1"/>
</dbReference>
<dbReference type="Proteomes" id="UP001172457">
    <property type="component" value="Chromosome 3"/>
</dbReference>
<evidence type="ECO:0000313" key="12">
    <source>
        <dbReference type="EMBL" id="KAJ9555441.1"/>
    </source>
</evidence>
<evidence type="ECO:0000256" key="4">
    <source>
        <dbReference type="ARBA" id="ARBA00022692"/>
    </source>
</evidence>
<keyword evidence="4" id="KW-0812">Transmembrane</keyword>
<keyword evidence="13" id="KW-1185">Reference proteome</keyword>
<evidence type="ECO:0000256" key="10">
    <source>
        <dbReference type="RuleBase" id="RU366043"/>
    </source>
</evidence>
<dbReference type="PANTHER" id="PTHR10108">
    <property type="entry name" value="SAM-DEPENDENT METHYLTRANSFERASE"/>
    <property type="match status" value="1"/>
</dbReference>
<evidence type="ECO:0000256" key="3">
    <source>
        <dbReference type="ARBA" id="ARBA00022679"/>
    </source>
</evidence>
<keyword evidence="2 10" id="KW-0489">Methyltransferase</keyword>
<dbReference type="GO" id="GO:0008168">
    <property type="term" value="F:methyltransferase activity"/>
    <property type="evidence" value="ECO:0007669"/>
    <property type="project" value="UniProtKB-UniRule"/>
</dbReference>
<evidence type="ECO:0000313" key="13">
    <source>
        <dbReference type="Proteomes" id="UP001172457"/>
    </source>
</evidence>
<evidence type="ECO:0000256" key="11">
    <source>
        <dbReference type="SAM" id="MobiDB-lite"/>
    </source>
</evidence>